<keyword evidence="3" id="KW-0539">Nucleus</keyword>
<dbReference type="PANTHER" id="PTHR15502">
    <property type="entry name" value="CALCINEURIN-BINDING PROTEIN CABIN 1-RELATED"/>
    <property type="match status" value="1"/>
</dbReference>
<dbReference type="GO" id="GO:0005634">
    <property type="term" value="C:nucleus"/>
    <property type="evidence" value="ECO:0007669"/>
    <property type="project" value="UniProtKB-SubCell"/>
</dbReference>
<feature type="region of interest" description="Disordered" evidence="4">
    <location>
        <begin position="1939"/>
        <end position="2041"/>
    </location>
</feature>
<name>A0A1E4T639_9ASCO</name>
<evidence type="ECO:0000313" key="5">
    <source>
        <dbReference type="EMBL" id="ODV87192.1"/>
    </source>
</evidence>
<dbReference type="InterPro" id="IPR033053">
    <property type="entry name" value="Hir3/CABIN1"/>
</dbReference>
<feature type="region of interest" description="Disordered" evidence="4">
    <location>
        <begin position="539"/>
        <end position="579"/>
    </location>
</feature>
<protein>
    <recommendedName>
        <fullName evidence="7">Histone transcription regulator 3 homolog</fullName>
    </recommendedName>
</protein>
<reference evidence="6" key="1">
    <citation type="submission" date="2016-04" db="EMBL/GenBank/DDBJ databases">
        <title>Comparative genomics of biotechnologically important yeasts.</title>
        <authorList>
            <consortium name="DOE Joint Genome Institute"/>
            <person name="Riley R."/>
            <person name="Haridas S."/>
            <person name="Wolfe K.H."/>
            <person name="Lopes M.R."/>
            <person name="Hittinger C.T."/>
            <person name="Goker M."/>
            <person name="Salamov A."/>
            <person name="Wisecaver J."/>
            <person name="Long T.M."/>
            <person name="Aerts A.L."/>
            <person name="Barry K."/>
            <person name="Choi C."/>
            <person name="Clum A."/>
            <person name="Coughlan A.Y."/>
            <person name="Deshpande S."/>
            <person name="Douglass A.P."/>
            <person name="Hanson S.J."/>
            <person name="Klenk H.-P."/>
            <person name="Labutti K."/>
            <person name="Lapidus A."/>
            <person name="Lindquist E."/>
            <person name="Lipzen A."/>
            <person name="Meier-Kolthoff J.P."/>
            <person name="Ohm R.A."/>
            <person name="Otillar R.P."/>
            <person name="Pangilinan J."/>
            <person name="Peng Y."/>
            <person name="Rokas A."/>
            <person name="Rosa C.A."/>
            <person name="Scheuner C."/>
            <person name="Sibirny A.A."/>
            <person name="Slot J.C."/>
            <person name="Stielow J.B."/>
            <person name="Sun H."/>
            <person name="Kurtzman C.P."/>
            <person name="Blackwell M."/>
            <person name="Grigoriev I.V."/>
            <person name="Jeffries T.W."/>
        </authorList>
    </citation>
    <scope>NUCLEOTIDE SEQUENCE [LARGE SCALE GENOMIC DNA]</scope>
    <source>
        <strain evidence="6">NRRL YB-2248</strain>
    </source>
</reference>
<comment type="similarity">
    <text evidence="2">Belongs to the HIR3 family.</text>
</comment>
<feature type="region of interest" description="Disordered" evidence="4">
    <location>
        <begin position="2366"/>
        <end position="2452"/>
    </location>
</feature>
<gene>
    <name evidence="5" type="ORF">CANARDRAFT_87126</name>
</gene>
<evidence type="ECO:0000313" key="6">
    <source>
        <dbReference type="Proteomes" id="UP000094801"/>
    </source>
</evidence>
<feature type="compositionally biased region" description="Polar residues" evidence="4">
    <location>
        <begin position="2015"/>
        <end position="2025"/>
    </location>
</feature>
<dbReference type="OrthoDB" id="77564at2759"/>
<evidence type="ECO:0008006" key="7">
    <source>
        <dbReference type="Google" id="ProtNLM"/>
    </source>
</evidence>
<dbReference type="STRING" id="983967.A0A1E4T639"/>
<feature type="region of interest" description="Disordered" evidence="4">
    <location>
        <begin position="2234"/>
        <end position="2266"/>
    </location>
</feature>
<feature type="compositionally biased region" description="Low complexity" evidence="4">
    <location>
        <begin position="1998"/>
        <end position="2009"/>
    </location>
</feature>
<feature type="compositionally biased region" description="Polar residues" evidence="4">
    <location>
        <begin position="118"/>
        <end position="131"/>
    </location>
</feature>
<evidence type="ECO:0000256" key="3">
    <source>
        <dbReference type="ARBA" id="ARBA00023242"/>
    </source>
</evidence>
<comment type="subcellular location">
    <subcellularLocation>
        <location evidence="1">Nucleus</location>
    </subcellularLocation>
</comment>
<organism evidence="5 6">
    <name type="scientific">[Candida] arabinofermentans NRRL YB-2248</name>
    <dbReference type="NCBI Taxonomy" id="983967"/>
    <lineage>
        <taxon>Eukaryota</taxon>
        <taxon>Fungi</taxon>
        <taxon>Dikarya</taxon>
        <taxon>Ascomycota</taxon>
        <taxon>Saccharomycotina</taxon>
        <taxon>Pichiomycetes</taxon>
        <taxon>Pichiales</taxon>
        <taxon>Pichiaceae</taxon>
        <taxon>Ogataea</taxon>
        <taxon>Ogataea/Candida clade</taxon>
    </lineage>
</organism>
<keyword evidence="6" id="KW-1185">Reference proteome</keyword>
<evidence type="ECO:0000256" key="2">
    <source>
        <dbReference type="ARBA" id="ARBA00007335"/>
    </source>
</evidence>
<feature type="compositionally biased region" description="Basic and acidic residues" evidence="4">
    <location>
        <begin position="2284"/>
        <end position="2306"/>
    </location>
</feature>
<feature type="region of interest" description="Disordered" evidence="4">
    <location>
        <begin position="2278"/>
        <end position="2354"/>
    </location>
</feature>
<feature type="compositionally biased region" description="Polar residues" evidence="4">
    <location>
        <begin position="1959"/>
        <end position="1987"/>
    </location>
</feature>
<evidence type="ECO:0000256" key="4">
    <source>
        <dbReference type="SAM" id="MobiDB-lite"/>
    </source>
</evidence>
<feature type="compositionally biased region" description="Low complexity" evidence="4">
    <location>
        <begin position="2318"/>
        <end position="2327"/>
    </location>
</feature>
<proteinExistence type="inferred from homology"/>
<accession>A0A1E4T639</accession>
<feature type="compositionally biased region" description="Basic and acidic residues" evidence="4">
    <location>
        <begin position="560"/>
        <end position="574"/>
    </location>
</feature>
<feature type="region of interest" description="Disordered" evidence="4">
    <location>
        <begin position="116"/>
        <end position="147"/>
    </location>
</feature>
<feature type="compositionally biased region" description="Basic and acidic residues" evidence="4">
    <location>
        <begin position="381"/>
        <end position="409"/>
    </location>
</feature>
<feature type="compositionally biased region" description="Polar residues" evidence="4">
    <location>
        <begin position="2234"/>
        <end position="2249"/>
    </location>
</feature>
<sequence length="2481" mass="281995">MSSFTAINQNVDDYDIEEHTREMQIEYSFKIFEEALKYQRLKDYDRANSKYDVLFKIQVTKEENLSGSPTIENLKYLSYRNRGFLKLSELIKDCEHYHNEKSVFLKNKERFQLDQPDKQITTETVSDSAGNGRTEISDNSDDEEEEQKEEWFERLMSAIDDLITSLVHGRADLKLIDVLSQICNHYKLQRLSRLLIEFEFLKSGSGLGESGDSGMSALPDDDLCVDLKNAEFLLPNQVNLLRNYKETLDQLYDVESIEYQSLQIVLDRSGGSERLDKKQRLKLDMVLTKFDFDSFRTFENDTIKLTLYKYDDKIDLRKFLKDVNDILPRLKGKSKVYDNYVLSEFPIEKIILDVVEKKVETIEEVNTTEPKKRGRKKRERRVSSEKQLEDVEEKQVQEEDQEELQKQDIEEVQDNVEESKENTDERDTLHPDADGVEINNESQEETENGKENGETEAVSISDDEMNVDTDNVDHPIDTLASSEANSQNYLSNVDDNPDQELENEHQVADRDPSDNRIEKLQDSDVIETDFDKAIDEDTDRETHIGSQTATAMNEDPQDQTVHESKKNVDSKSTEVEESDIDDIKEVVAPEVIDLDTPIENEEPEVIPRRRTGIRNAGGSTTGQRATPKRLTRAKVDAEVINIEDVSFGDQERFVSTTFPNYIKLCGIEAETHDLVRIATAQYDSEVVDSTGEKNQIFVEFAANLENWHSQQTDCLMVKLADENSKGKDTKDKEVSIKEILSSGIVEANLEDKGDQMELDSGDMLELVEKINDTRPHLNQIRMMILQYLFNYDESNGGCFLTNVHLSKDTLKNINILIDAVGLYLLKELRNSVMCCRDLDNETAKSALGLSVAILELLIDATVEIRLELKLKKTTNKSVLNELQSSEELMFARVEDWCNLVDDYFGILDEETQSSEDLSKLWIRYNWARVCFLQHTPDFDTDYLSSVLTDMSRKAEALELEIPMVNYEAIPRLSKSSIAVQLSKMRIFKTFTNDDQSNTILEQILGDDDDVKATYNEEQKEMDYFISRSPIGLKLRLWCVLFSHYEEANLIEKYQSGFQKVMKLMLAELKVESIDAKTRSQLLLRVLGFFGLITEKFLMASSKHGWKLYDQNTQESLKDAIEFFKICYIFLIHEDVVVMTNRKKSIKASSIAAYNRLSEITVISFTLLSIYFEMNLIERKPESLNDFYGTLHEQLGVRKMCNKLDGIFLGYVETKLVEMNWSDSENDFFQTIHCHYATSISTDTFSTFDHGVKPSNMNRSNAINVSKYILDYCFKKKHPIFNAVKTDIKSVLDLCYDVIGDPDMNTPLIAKNAAVLEELLEHRLLDVRLVKFAFYGLLNIDIEIPEMDVAASVEKGLYFLQGVSALTLFKIRKRSMQGRSAELDFVIKMFESDLICGTNRFETWLLLGQTYSYLVEDDIIWTSDKLNNDDKKRNTALFQKKSLLCYVMAINVFANSTDEQKHSMEPLCSILWSSFGKELYSAVTEPMSKLAFSNLSMNSLTSAKQDIFSEEDHATQLTPISTASVFKILLICFKQATKFSPKDWLNFYYLGKIQSKPPNNHNPEASIRSTLKSCQLAFKASSKDDPVIEPHYFLCSLVYKMVRRGNLSISKGLELLAMDPLLKSQELESINDMIGFGQAVITSLKKCVAYDKKNWQHKPRYRIAKIYFDQFNDFETAKKEMGSIINLKPNVRNLSSIWKPENERPGKHFVYNYDYISFYVQILTASNDLYSLIHLIRKLRKLGSSMINQVKIFDIAVLNTCTRIKKTVRIKKNFIDETLTKMIYSEFTAGCKKFVKRFDEKKEYTNEEKLILFFLNEVSDFRRMANGFGATGVIDDCYHSLFLVLYLQFMEKESKAAAAEEAAQLSAQQQTDLNGASDKQFQFVSSDMSFKKAQPGTPTREKVRVARRDITPYCVQLLGYVQNLISELKKDASEGKCLEFTVPTDNDDDEQESRRELMEASNQGDISTLQSQSAVSPKQSLENRQTIDGDTGMMEVDTSSKTLQSSTTLEKLSETPVTPTLSSVPSFDQCKVPETKPPEDILPKTVGAARTHAESGESQKGTGVAMGIDDIAVHQSSNIGSTPDNVTSLEESMLTGNHLFKNLPSTTNDSVLQIAHPTNKSDLVAEQVNSVSDVSVSMSDSEISRKFLKNNVLSVAPSSSKIVSTLSRENTNTAVIVDEVDDNLGAPDPIDNRSTSESNDIKSNFIVIEDEELDEKTVINSKKADVTNEKVDSNRGVSETIMNSNANLQHSGKKGSGIASPEKSSKVQTRISDFLRFAVTPRSTTSEKEKNETMPETIKKTSEKEENNTMPETIKKRSSSQSETSISEIQKKRKLSSTMGSQTEPILLDRDDDDSDMFVDANEDMYDSLVVPHDEPEIVIDGTSTYTGTSAKDPLGTSENVVVQLGKDHDSTNNCEYTTKEPRPSRRSTRRSITSSTLLELDKGGQAKKQYIKSNPKDLTKVLSEPELVVLDSEPTDIQDDK</sequence>
<feature type="compositionally biased region" description="Basic and acidic residues" evidence="4">
    <location>
        <begin position="2030"/>
        <end position="2041"/>
    </location>
</feature>
<feature type="compositionally biased region" description="Polar residues" evidence="4">
    <location>
        <begin position="479"/>
        <end position="494"/>
    </location>
</feature>
<feature type="compositionally biased region" description="Acidic residues" evidence="4">
    <location>
        <begin position="138"/>
        <end position="147"/>
    </location>
</feature>
<dbReference type="Proteomes" id="UP000094801">
    <property type="component" value="Unassembled WGS sequence"/>
</dbReference>
<feature type="compositionally biased region" description="Basic and acidic residues" evidence="4">
    <location>
        <begin position="502"/>
        <end position="516"/>
    </location>
</feature>
<feature type="region of interest" description="Disordered" evidence="4">
    <location>
        <begin position="367"/>
        <end position="516"/>
    </location>
</feature>
<dbReference type="GO" id="GO:0000417">
    <property type="term" value="C:HIR complex"/>
    <property type="evidence" value="ECO:0007669"/>
    <property type="project" value="TreeGrafter"/>
</dbReference>
<dbReference type="PANTHER" id="PTHR15502:SF7">
    <property type="entry name" value="CALCINEURIN-BINDING PROTEIN CABIN-1"/>
    <property type="match status" value="1"/>
</dbReference>
<evidence type="ECO:0000256" key="1">
    <source>
        <dbReference type="ARBA" id="ARBA00004123"/>
    </source>
</evidence>
<feature type="compositionally biased region" description="Basic and acidic residues" evidence="4">
    <location>
        <begin position="417"/>
        <end position="433"/>
    </location>
</feature>
<dbReference type="EMBL" id="KV453848">
    <property type="protein sequence ID" value="ODV87192.1"/>
    <property type="molecule type" value="Genomic_DNA"/>
</dbReference>
<dbReference type="GO" id="GO:0031491">
    <property type="term" value="F:nucleosome binding"/>
    <property type="evidence" value="ECO:0007669"/>
    <property type="project" value="TreeGrafter"/>
</dbReference>
<dbReference type="GO" id="GO:0006325">
    <property type="term" value="P:chromatin organization"/>
    <property type="evidence" value="ECO:0007669"/>
    <property type="project" value="InterPro"/>
</dbReference>